<dbReference type="EMBL" id="AMCV02000002">
    <property type="protein sequence ID" value="TDZ25534.1"/>
    <property type="molecule type" value="Genomic_DNA"/>
</dbReference>
<dbReference type="AlphaFoldDB" id="A0A484G6L9"/>
<evidence type="ECO:0000313" key="2">
    <source>
        <dbReference type="Proteomes" id="UP000014480"/>
    </source>
</evidence>
<comment type="caution">
    <text evidence="1">The sequence shown here is derived from an EMBL/GenBank/DDBJ whole genome shotgun (WGS) entry which is preliminary data.</text>
</comment>
<name>A0A484G6L9_COLOR</name>
<organism evidence="1 2">
    <name type="scientific">Colletotrichum orbiculare (strain 104-T / ATCC 96160 / CBS 514.97 / LARS 414 / MAFF 240422)</name>
    <name type="common">Cucumber anthracnose fungus</name>
    <name type="synonym">Colletotrichum lagenarium</name>
    <dbReference type="NCBI Taxonomy" id="1213857"/>
    <lineage>
        <taxon>Eukaryota</taxon>
        <taxon>Fungi</taxon>
        <taxon>Dikarya</taxon>
        <taxon>Ascomycota</taxon>
        <taxon>Pezizomycotina</taxon>
        <taxon>Sordariomycetes</taxon>
        <taxon>Hypocreomycetidae</taxon>
        <taxon>Glomerellales</taxon>
        <taxon>Glomerellaceae</taxon>
        <taxon>Colletotrichum</taxon>
        <taxon>Colletotrichum orbiculare species complex</taxon>
    </lineage>
</organism>
<dbReference type="OrthoDB" id="1896086at2759"/>
<dbReference type="Proteomes" id="UP000014480">
    <property type="component" value="Unassembled WGS sequence"/>
</dbReference>
<accession>A0A484G6L9</accession>
<keyword evidence="2" id="KW-1185">Reference proteome</keyword>
<gene>
    <name evidence="1" type="ORF">Cob_v001693</name>
</gene>
<protein>
    <submittedName>
        <fullName evidence="1">Uncharacterized protein</fullName>
    </submittedName>
</protein>
<reference evidence="2" key="2">
    <citation type="journal article" date="2019" name="Mol. Plant Microbe Interact.">
        <title>Genome sequence resources for four phytopathogenic fungi from the Colletotrichum orbiculare species complex.</title>
        <authorList>
            <person name="Gan P."/>
            <person name="Tsushima A."/>
            <person name="Narusaka M."/>
            <person name="Narusaka Y."/>
            <person name="Takano Y."/>
            <person name="Kubo Y."/>
            <person name="Shirasu K."/>
        </authorList>
    </citation>
    <scope>GENOME REANNOTATION</scope>
    <source>
        <strain evidence="2">104-T / ATCC 96160 / CBS 514.97 / LARS 414 / MAFF 240422</strain>
    </source>
</reference>
<reference evidence="2" key="1">
    <citation type="journal article" date="2013" name="New Phytol.">
        <title>Comparative genomic and transcriptomic analyses reveal the hemibiotrophic stage shift of Colletotrichum fungi.</title>
        <authorList>
            <person name="Gan P."/>
            <person name="Ikeda K."/>
            <person name="Irieda H."/>
            <person name="Narusaka M."/>
            <person name="O'Connell R.J."/>
            <person name="Narusaka Y."/>
            <person name="Takano Y."/>
            <person name="Kubo Y."/>
            <person name="Shirasu K."/>
        </authorList>
    </citation>
    <scope>NUCLEOTIDE SEQUENCE [LARGE SCALE GENOMIC DNA]</scope>
    <source>
        <strain evidence="2">104-T / ATCC 96160 / CBS 514.97 / LARS 414 / MAFF 240422</strain>
    </source>
</reference>
<evidence type="ECO:0000313" key="1">
    <source>
        <dbReference type="EMBL" id="TDZ25534.1"/>
    </source>
</evidence>
<sequence length="331" mass="37613">MDDEADRSAIETIATFFSTDIIKYQDGEHFSSLALWRFLQGRFKFISTIFMVMVSAHNGPGAISDVDFKWDIDNPPLWTVRPEERETFLSNKTAYLEKRNGNPCENRDGPPKLYQEYREADCPARWHIQEDGTCKDWDKFWNDCNTFCQVRTYFEWGQEHPFPGSQCHSGVKCGMTSSDSLSVGWSVGLSAKLGKILKGAISGGYRQTHSTAFGRNWAIDMKPGECGYFSYIPVRKVICGTLSAADVHWKWLSGRYCAHDPDSVHHTGNYCVDELWTLQDKEKATEVPDGTVIFVYTDCLTREPLPMSKQDPAYSAPGVALHRNVIKNMAW</sequence>
<proteinExistence type="predicted"/>